<gene>
    <name evidence="1" type="ORF">SAMN05421659_12612</name>
</gene>
<accession>A0A1I0RVM6</accession>
<sequence>MFFFVIFENMNYEMVVQEIKKSKDLNGGIYYEKETI</sequence>
<reference evidence="1 2" key="1">
    <citation type="submission" date="2016-10" db="EMBL/GenBank/DDBJ databases">
        <authorList>
            <person name="de Groot N.N."/>
        </authorList>
    </citation>
    <scope>NUCLEOTIDE SEQUENCE [LARGE SCALE GENOMIC DNA]</scope>
    <source>
        <strain evidence="1 2">DSM 9179</strain>
    </source>
</reference>
<dbReference type="EMBL" id="FOJI01000026">
    <property type="protein sequence ID" value="SEW45563.1"/>
    <property type="molecule type" value="Genomic_DNA"/>
</dbReference>
<dbReference type="Proteomes" id="UP000199701">
    <property type="component" value="Unassembled WGS sequence"/>
</dbReference>
<proteinExistence type="predicted"/>
<protein>
    <submittedName>
        <fullName evidence="1">Uncharacterized protein</fullName>
    </submittedName>
</protein>
<organism evidence="1 2">
    <name type="scientific">[Clostridium] fimetarium</name>
    <dbReference type="NCBI Taxonomy" id="99656"/>
    <lineage>
        <taxon>Bacteria</taxon>
        <taxon>Bacillati</taxon>
        <taxon>Bacillota</taxon>
        <taxon>Clostridia</taxon>
        <taxon>Lachnospirales</taxon>
        <taxon>Lachnospiraceae</taxon>
    </lineage>
</organism>
<dbReference type="AlphaFoldDB" id="A0A1I0RVM6"/>
<keyword evidence="2" id="KW-1185">Reference proteome</keyword>
<evidence type="ECO:0000313" key="1">
    <source>
        <dbReference type="EMBL" id="SEW45563.1"/>
    </source>
</evidence>
<name>A0A1I0RVM6_9FIRM</name>
<evidence type="ECO:0000313" key="2">
    <source>
        <dbReference type="Proteomes" id="UP000199701"/>
    </source>
</evidence>